<evidence type="ECO:0000313" key="2">
    <source>
        <dbReference type="Proteomes" id="UP000683360"/>
    </source>
</evidence>
<accession>A0A8S3S6B5</accession>
<dbReference type="Gene3D" id="1.25.10.20">
    <property type="entry name" value="Vitellinogen, superhelical"/>
    <property type="match status" value="1"/>
</dbReference>
<name>A0A8S3S6B5_MYTED</name>
<evidence type="ECO:0000313" key="1">
    <source>
        <dbReference type="EMBL" id="CAG2216629.1"/>
    </source>
</evidence>
<proteinExistence type="predicted"/>
<sequence>MIDAFAVLSNNHVQGLLTNMIIRNHKPQESFIMRLVSHVSGYDNSPDESIINGMVDLCFHQEKFPQYLYTGDLYNRVLLALGSVVHKLARGGQIERATDIIDKVHSLIGLHVDDKRNILENHMKVSNKWKHSNDTEINNIDDLKPVELEENDILENH</sequence>
<keyword evidence="2" id="KW-1185">Reference proteome</keyword>
<gene>
    <name evidence="1" type="ORF">MEDL_30340</name>
</gene>
<dbReference type="EMBL" id="CAJPWZ010001488">
    <property type="protein sequence ID" value="CAG2216629.1"/>
    <property type="molecule type" value="Genomic_DNA"/>
</dbReference>
<comment type="caution">
    <text evidence="1">The sequence shown here is derived from an EMBL/GenBank/DDBJ whole genome shotgun (WGS) entry which is preliminary data.</text>
</comment>
<reference evidence="1" key="1">
    <citation type="submission" date="2021-03" db="EMBL/GenBank/DDBJ databases">
        <authorList>
            <person name="Bekaert M."/>
        </authorList>
    </citation>
    <scope>NUCLEOTIDE SEQUENCE</scope>
</reference>
<dbReference type="AlphaFoldDB" id="A0A8S3S6B5"/>
<organism evidence="1 2">
    <name type="scientific">Mytilus edulis</name>
    <name type="common">Blue mussel</name>
    <dbReference type="NCBI Taxonomy" id="6550"/>
    <lineage>
        <taxon>Eukaryota</taxon>
        <taxon>Metazoa</taxon>
        <taxon>Spiralia</taxon>
        <taxon>Lophotrochozoa</taxon>
        <taxon>Mollusca</taxon>
        <taxon>Bivalvia</taxon>
        <taxon>Autobranchia</taxon>
        <taxon>Pteriomorphia</taxon>
        <taxon>Mytilida</taxon>
        <taxon>Mytiloidea</taxon>
        <taxon>Mytilidae</taxon>
        <taxon>Mytilinae</taxon>
        <taxon>Mytilus</taxon>
    </lineage>
</organism>
<dbReference type="Proteomes" id="UP000683360">
    <property type="component" value="Unassembled WGS sequence"/>
</dbReference>
<dbReference type="InterPro" id="IPR011030">
    <property type="entry name" value="Lipovitellin_superhlx_dom"/>
</dbReference>
<protein>
    <submittedName>
        <fullName evidence="1">Uncharacterized protein</fullName>
    </submittedName>
</protein>